<reference evidence="2" key="1">
    <citation type="submission" date="2016-10" db="EMBL/GenBank/DDBJ databases">
        <authorList>
            <person name="Varghese N."/>
            <person name="Submissions S."/>
        </authorList>
    </citation>
    <scope>NUCLEOTIDE SEQUENCE [LARGE SCALE GENOMIC DNA]</scope>
    <source>
        <strain evidence="2">CGMCC 4.3516</strain>
    </source>
</reference>
<sequence>MTERPTRATVAGRVYLDLQNLARRDHRPTDELLQIYALEGFLARLAVSEHADRLVLKGGVLLAAFDTRRPTRDIDFQGQQIPNDETHLRDLVLGIAAIGINDGLEFDLDHVAVETIRDEEAYNGVRIVFGARLSVAKLRLHVDINVGDPIWPGPQTVPLPRLLGGHIELVGYPLTMVLAEKLVTAIQRGTANTRWRDFTDVYLLCRRHDVAGAEMTEAITHVAAHRQTPLAPLSEVLDGYAELAQARWRAWRRKQRLDDRLPERFDELLDAVIGFADLAVNDKVSDWTWNAARQQWQPH</sequence>
<dbReference type="GO" id="GO:0016740">
    <property type="term" value="F:transferase activity"/>
    <property type="evidence" value="ECO:0007669"/>
    <property type="project" value="UniProtKB-KW"/>
</dbReference>
<accession>A0A1G6W245</accession>
<gene>
    <name evidence="1" type="ORF">SAMN05216270_105269</name>
</gene>
<proteinExistence type="predicted"/>
<dbReference type="AlphaFoldDB" id="A0A1G6W245"/>
<protein>
    <submittedName>
        <fullName evidence="1">Nucleotidyl transferase AbiEii toxin, Type IV TA system</fullName>
    </submittedName>
</protein>
<organism evidence="1 2">
    <name type="scientific">Glycomyces harbinensis</name>
    <dbReference type="NCBI Taxonomy" id="58114"/>
    <lineage>
        <taxon>Bacteria</taxon>
        <taxon>Bacillati</taxon>
        <taxon>Actinomycetota</taxon>
        <taxon>Actinomycetes</taxon>
        <taxon>Glycomycetales</taxon>
        <taxon>Glycomycetaceae</taxon>
        <taxon>Glycomyces</taxon>
    </lineage>
</organism>
<dbReference type="EMBL" id="FNAD01000005">
    <property type="protein sequence ID" value="SDD60020.1"/>
    <property type="molecule type" value="Genomic_DNA"/>
</dbReference>
<dbReference type="InterPro" id="IPR014942">
    <property type="entry name" value="AbiEii"/>
</dbReference>
<dbReference type="Proteomes" id="UP000198949">
    <property type="component" value="Unassembled WGS sequence"/>
</dbReference>
<dbReference type="OrthoDB" id="9808443at2"/>
<evidence type="ECO:0000313" key="1">
    <source>
        <dbReference type="EMBL" id="SDD60020.1"/>
    </source>
</evidence>
<name>A0A1G6W245_9ACTN</name>
<evidence type="ECO:0000313" key="2">
    <source>
        <dbReference type="Proteomes" id="UP000198949"/>
    </source>
</evidence>
<dbReference type="RefSeq" id="WP_091033647.1">
    <property type="nucleotide sequence ID" value="NZ_FNAD01000005.1"/>
</dbReference>
<keyword evidence="1" id="KW-0808">Transferase</keyword>
<dbReference type="Pfam" id="PF08843">
    <property type="entry name" value="AbiEii"/>
    <property type="match status" value="1"/>
</dbReference>
<dbReference type="STRING" id="58114.SAMN05216270_105269"/>
<keyword evidence="2" id="KW-1185">Reference proteome</keyword>